<dbReference type="RefSeq" id="WP_230097602.1">
    <property type="nucleotide sequence ID" value="NZ_CAKKNS010000015.1"/>
</dbReference>
<keyword evidence="3" id="KW-1185">Reference proteome</keyword>
<evidence type="ECO:0000313" key="2">
    <source>
        <dbReference type="EMBL" id="CAH0417586.1"/>
    </source>
</evidence>
<organism evidence="2 3">
    <name type="scientific">Periweissella fabaria</name>
    <dbReference type="NCBI Taxonomy" id="546157"/>
    <lineage>
        <taxon>Bacteria</taxon>
        <taxon>Bacillati</taxon>
        <taxon>Bacillota</taxon>
        <taxon>Bacilli</taxon>
        <taxon>Lactobacillales</taxon>
        <taxon>Lactobacillaceae</taxon>
        <taxon>Periweissella</taxon>
    </lineage>
</organism>
<proteinExistence type="predicted"/>
<dbReference type="Proteomes" id="UP000789707">
    <property type="component" value="Unassembled WGS sequence"/>
</dbReference>
<evidence type="ECO:0000256" key="1">
    <source>
        <dbReference type="SAM" id="Coils"/>
    </source>
</evidence>
<sequence>MTQATEIRKIVIKFLNDKEIVEPVSLKTEVLGIQYKNLKRMLLDERDEKDKRKFTEGAVIGTLNTLTSRNPNIKKVKTEKGTFFFDYKSYKNLGSITGNTDLLENDIKNIEGRLNELLTDVRNTIRNSKSRVAIEKNNSNGYRIEMNYLSEVLNHLTELRSITDSYENDKLINDEKKEFNYGRY</sequence>
<accession>A0ABN8BLL8</accession>
<protein>
    <submittedName>
        <fullName evidence="2">Uncharacterized protein</fullName>
    </submittedName>
</protein>
<feature type="coiled-coil region" evidence="1">
    <location>
        <begin position="100"/>
        <end position="127"/>
    </location>
</feature>
<keyword evidence="1" id="KW-0175">Coiled coil</keyword>
<comment type="caution">
    <text evidence="2">The sequence shown here is derived from an EMBL/GenBank/DDBJ whole genome shotgun (WGS) entry which is preliminary data.</text>
</comment>
<evidence type="ECO:0000313" key="3">
    <source>
        <dbReference type="Proteomes" id="UP000789707"/>
    </source>
</evidence>
<gene>
    <name evidence="2" type="ORF">WFA24289_01928</name>
</gene>
<reference evidence="2 3" key="1">
    <citation type="submission" date="2021-11" db="EMBL/GenBank/DDBJ databases">
        <authorList>
            <person name="Depoorter E."/>
        </authorList>
    </citation>
    <scope>NUCLEOTIDE SEQUENCE [LARGE SCALE GENOMIC DNA]</scope>
    <source>
        <strain evidence="2 3">LMG 24289</strain>
    </source>
</reference>
<name>A0ABN8BLL8_9LACO</name>
<dbReference type="EMBL" id="CAKKNS010000015">
    <property type="protein sequence ID" value="CAH0417586.1"/>
    <property type="molecule type" value="Genomic_DNA"/>
</dbReference>